<gene>
    <name evidence="1" type="ORF">FIBSPDRAFT_414298</name>
</gene>
<sequence>MPKLGNSEIPRCHIPHQTFAGRRAEHGCRVIVAVGSAEPLLVVLREADDGVAEEIRSVLACRNACRCAQAHSGRVIVDSLSITHVWIGCQHDKIAAMNLRWHNHYQACCFVGVRYRLATCLVTWLPRALCISPADPTPVIGLFVLPYAEILANSSSGLGIHPSTQPGKAASYRARLLSMFFICCRWHVSLEVCHESRSAAIALFKKENRIS</sequence>
<keyword evidence="2" id="KW-1185">Reference proteome</keyword>
<dbReference type="AlphaFoldDB" id="A0A167UUL0"/>
<protein>
    <submittedName>
        <fullName evidence="1">Uncharacterized protein</fullName>
    </submittedName>
</protein>
<reference evidence="1 2" key="1">
    <citation type="journal article" date="2016" name="Mol. Biol. Evol.">
        <title>Comparative Genomics of Early-Diverging Mushroom-Forming Fungi Provides Insights into the Origins of Lignocellulose Decay Capabilities.</title>
        <authorList>
            <person name="Nagy L.G."/>
            <person name="Riley R."/>
            <person name="Tritt A."/>
            <person name="Adam C."/>
            <person name="Daum C."/>
            <person name="Floudas D."/>
            <person name="Sun H."/>
            <person name="Yadav J.S."/>
            <person name="Pangilinan J."/>
            <person name="Larsson K.H."/>
            <person name="Matsuura K."/>
            <person name="Barry K."/>
            <person name="Labutti K."/>
            <person name="Kuo R."/>
            <person name="Ohm R.A."/>
            <person name="Bhattacharya S.S."/>
            <person name="Shirouzu T."/>
            <person name="Yoshinaga Y."/>
            <person name="Martin F.M."/>
            <person name="Grigoriev I.V."/>
            <person name="Hibbett D.S."/>
        </authorList>
    </citation>
    <scope>NUCLEOTIDE SEQUENCE [LARGE SCALE GENOMIC DNA]</scope>
    <source>
        <strain evidence="1 2">CBS 109695</strain>
    </source>
</reference>
<organism evidence="1 2">
    <name type="scientific">Athelia psychrophila</name>
    <dbReference type="NCBI Taxonomy" id="1759441"/>
    <lineage>
        <taxon>Eukaryota</taxon>
        <taxon>Fungi</taxon>
        <taxon>Dikarya</taxon>
        <taxon>Basidiomycota</taxon>
        <taxon>Agaricomycotina</taxon>
        <taxon>Agaricomycetes</taxon>
        <taxon>Agaricomycetidae</taxon>
        <taxon>Atheliales</taxon>
        <taxon>Atheliaceae</taxon>
        <taxon>Athelia</taxon>
    </lineage>
</organism>
<accession>A0A167UUL0</accession>
<evidence type="ECO:0000313" key="2">
    <source>
        <dbReference type="Proteomes" id="UP000076532"/>
    </source>
</evidence>
<dbReference type="Proteomes" id="UP000076532">
    <property type="component" value="Unassembled WGS sequence"/>
</dbReference>
<dbReference type="EMBL" id="KV417935">
    <property type="protein sequence ID" value="KZP04317.1"/>
    <property type="molecule type" value="Genomic_DNA"/>
</dbReference>
<proteinExistence type="predicted"/>
<evidence type="ECO:0000313" key="1">
    <source>
        <dbReference type="EMBL" id="KZP04317.1"/>
    </source>
</evidence>
<name>A0A167UUL0_9AGAM</name>